<evidence type="ECO:0000256" key="3">
    <source>
        <dbReference type="ARBA" id="ARBA00023163"/>
    </source>
</evidence>
<dbReference type="CDD" id="cd07377">
    <property type="entry name" value="WHTH_GntR"/>
    <property type="match status" value="1"/>
</dbReference>
<dbReference type="InterPro" id="IPR000524">
    <property type="entry name" value="Tscrpt_reg_HTH_GntR"/>
</dbReference>
<dbReference type="PANTHER" id="PTHR43537:SF45">
    <property type="entry name" value="GNTR FAMILY REGULATORY PROTEIN"/>
    <property type="match status" value="1"/>
</dbReference>
<dbReference type="Gene3D" id="1.20.120.530">
    <property type="entry name" value="GntR ligand-binding domain-like"/>
    <property type="match status" value="1"/>
</dbReference>
<dbReference type="InterPro" id="IPR036388">
    <property type="entry name" value="WH-like_DNA-bd_sf"/>
</dbReference>
<dbReference type="Pfam" id="PF00392">
    <property type="entry name" value="GntR"/>
    <property type="match status" value="1"/>
</dbReference>
<dbReference type="GO" id="GO:0003677">
    <property type="term" value="F:DNA binding"/>
    <property type="evidence" value="ECO:0007669"/>
    <property type="project" value="UniProtKB-KW"/>
</dbReference>
<dbReference type="PANTHER" id="PTHR43537">
    <property type="entry name" value="TRANSCRIPTIONAL REGULATOR, GNTR FAMILY"/>
    <property type="match status" value="1"/>
</dbReference>
<name>A0A318IT22_9BURK</name>
<dbReference type="InterPro" id="IPR008920">
    <property type="entry name" value="TF_FadR/GntR_C"/>
</dbReference>
<evidence type="ECO:0000313" key="6">
    <source>
        <dbReference type="Proteomes" id="UP000247792"/>
    </source>
</evidence>
<dbReference type="OrthoDB" id="8851860at2"/>
<keyword evidence="3" id="KW-0804">Transcription</keyword>
<dbReference type="Pfam" id="PF07729">
    <property type="entry name" value="FCD"/>
    <property type="match status" value="1"/>
</dbReference>
<dbReference type="InterPro" id="IPR011711">
    <property type="entry name" value="GntR_C"/>
</dbReference>
<dbReference type="InterPro" id="IPR036390">
    <property type="entry name" value="WH_DNA-bd_sf"/>
</dbReference>
<dbReference type="EMBL" id="QJKB01000012">
    <property type="protein sequence ID" value="PXX38515.1"/>
    <property type="molecule type" value="Genomic_DNA"/>
</dbReference>
<dbReference type="GO" id="GO:0003700">
    <property type="term" value="F:DNA-binding transcription factor activity"/>
    <property type="evidence" value="ECO:0007669"/>
    <property type="project" value="InterPro"/>
</dbReference>
<keyword evidence="2" id="KW-0238">DNA-binding</keyword>
<accession>A0A318IT22</accession>
<keyword evidence="6" id="KW-1185">Reference proteome</keyword>
<sequence length="226" mass="25476">MDKTEFSKLFPLIKNESQAARAYRLLELRIVSLDLKPGQAITESELCDYLDLGRTPVREALQRLAQEWLVKVLPRRGMIVSEVDLQCQMRMIEARRAMEGSLIRIATRKASKDERARFLALADGFREAASKADEFILSETDSAFNQLVFEVAANEFLVSALQRMHALSRRFWKIQSQFEDILHVTAMTHADLAEAIASGDADAAVAATEKLLDNVEAYTRAALDRT</sequence>
<proteinExistence type="predicted"/>
<protein>
    <submittedName>
        <fullName evidence="5">GntR family transcriptional regulator</fullName>
    </submittedName>
</protein>
<dbReference type="SUPFAM" id="SSF48008">
    <property type="entry name" value="GntR ligand-binding domain-like"/>
    <property type="match status" value="1"/>
</dbReference>
<dbReference type="RefSeq" id="WP_110257671.1">
    <property type="nucleotide sequence ID" value="NZ_QJKB01000012.1"/>
</dbReference>
<dbReference type="SMART" id="SM00345">
    <property type="entry name" value="HTH_GNTR"/>
    <property type="match status" value="1"/>
</dbReference>
<keyword evidence="1" id="KW-0805">Transcription regulation</keyword>
<organism evidence="5 6">
    <name type="scientific">Undibacterium pigrum</name>
    <dbReference type="NCBI Taxonomy" id="401470"/>
    <lineage>
        <taxon>Bacteria</taxon>
        <taxon>Pseudomonadati</taxon>
        <taxon>Pseudomonadota</taxon>
        <taxon>Betaproteobacteria</taxon>
        <taxon>Burkholderiales</taxon>
        <taxon>Oxalobacteraceae</taxon>
        <taxon>Undibacterium</taxon>
    </lineage>
</organism>
<feature type="domain" description="HTH gntR-type" evidence="4">
    <location>
        <begin position="16"/>
        <end position="83"/>
    </location>
</feature>
<dbReference type="SMART" id="SM00895">
    <property type="entry name" value="FCD"/>
    <property type="match status" value="1"/>
</dbReference>
<dbReference type="SUPFAM" id="SSF46785">
    <property type="entry name" value="Winged helix' DNA-binding domain"/>
    <property type="match status" value="1"/>
</dbReference>
<dbReference type="AlphaFoldDB" id="A0A318IT22"/>
<dbReference type="Proteomes" id="UP000247792">
    <property type="component" value="Unassembled WGS sequence"/>
</dbReference>
<evidence type="ECO:0000313" key="5">
    <source>
        <dbReference type="EMBL" id="PXX38515.1"/>
    </source>
</evidence>
<reference evidence="5 6" key="1">
    <citation type="submission" date="2018-05" db="EMBL/GenBank/DDBJ databases">
        <title>Genomic Encyclopedia of Type Strains, Phase IV (KMG-IV): sequencing the most valuable type-strain genomes for metagenomic binning, comparative biology and taxonomic classification.</title>
        <authorList>
            <person name="Goeker M."/>
        </authorList>
    </citation>
    <scope>NUCLEOTIDE SEQUENCE [LARGE SCALE GENOMIC DNA]</scope>
    <source>
        <strain evidence="5 6">DSM 19792</strain>
    </source>
</reference>
<comment type="caution">
    <text evidence="5">The sequence shown here is derived from an EMBL/GenBank/DDBJ whole genome shotgun (WGS) entry which is preliminary data.</text>
</comment>
<evidence type="ECO:0000259" key="4">
    <source>
        <dbReference type="PROSITE" id="PS50949"/>
    </source>
</evidence>
<dbReference type="PROSITE" id="PS50949">
    <property type="entry name" value="HTH_GNTR"/>
    <property type="match status" value="1"/>
</dbReference>
<evidence type="ECO:0000256" key="1">
    <source>
        <dbReference type="ARBA" id="ARBA00023015"/>
    </source>
</evidence>
<gene>
    <name evidence="5" type="ORF">DFR42_11227</name>
</gene>
<evidence type="ECO:0000256" key="2">
    <source>
        <dbReference type="ARBA" id="ARBA00023125"/>
    </source>
</evidence>
<dbReference type="Gene3D" id="1.10.10.10">
    <property type="entry name" value="Winged helix-like DNA-binding domain superfamily/Winged helix DNA-binding domain"/>
    <property type="match status" value="1"/>
</dbReference>